<dbReference type="Proteomes" id="UP000036873">
    <property type="component" value="Unassembled WGS sequence"/>
</dbReference>
<gene>
    <name evidence="1" type="ORF">AKG39_06110</name>
</gene>
<keyword evidence="2" id="KW-1185">Reference proteome</keyword>
<evidence type="ECO:0000313" key="2">
    <source>
        <dbReference type="Proteomes" id="UP000036873"/>
    </source>
</evidence>
<protein>
    <recommendedName>
        <fullName evidence="3">DNA-binding protein</fullName>
    </recommendedName>
</protein>
<dbReference type="Gene3D" id="1.10.10.10">
    <property type="entry name" value="Winged helix-like DNA-binding domain superfamily/Winged helix DNA-binding domain"/>
    <property type="match status" value="1"/>
</dbReference>
<dbReference type="EMBL" id="LGYO01000012">
    <property type="protein sequence ID" value="KNZ42496.1"/>
    <property type="molecule type" value="Genomic_DNA"/>
</dbReference>
<comment type="caution">
    <text evidence="1">The sequence shown here is derived from an EMBL/GenBank/DDBJ whole genome shotgun (WGS) entry which is preliminary data.</text>
</comment>
<dbReference type="InterPro" id="IPR036388">
    <property type="entry name" value="WH-like_DNA-bd_sf"/>
</dbReference>
<dbReference type="STRING" id="52689.AKG39_06110"/>
<organism evidence="1 2">
    <name type="scientific">Acetobacterium bakii</name>
    <dbReference type="NCBI Taxonomy" id="52689"/>
    <lineage>
        <taxon>Bacteria</taxon>
        <taxon>Bacillati</taxon>
        <taxon>Bacillota</taxon>
        <taxon>Clostridia</taxon>
        <taxon>Eubacteriales</taxon>
        <taxon>Eubacteriaceae</taxon>
        <taxon>Acetobacterium</taxon>
    </lineage>
</organism>
<dbReference type="RefSeq" id="WP_050739491.1">
    <property type="nucleotide sequence ID" value="NZ_LGYO01000012.1"/>
</dbReference>
<evidence type="ECO:0008006" key="3">
    <source>
        <dbReference type="Google" id="ProtNLM"/>
    </source>
</evidence>
<dbReference type="AlphaFoldDB" id="A0A0L6U1V8"/>
<accession>A0A0L6U1V8</accession>
<evidence type="ECO:0000313" key="1">
    <source>
        <dbReference type="EMBL" id="KNZ42496.1"/>
    </source>
</evidence>
<dbReference type="OrthoDB" id="1683105at2"/>
<reference evidence="2" key="1">
    <citation type="submission" date="2015-07" db="EMBL/GenBank/DDBJ databases">
        <title>Draft genome sequence of Acetobacterium bakii DSM 8293, a potential psychrophilic chemical producer through syngas fermentation.</title>
        <authorList>
            <person name="Song Y."/>
            <person name="Hwang S."/>
            <person name="Cho B.-K."/>
        </authorList>
    </citation>
    <scope>NUCLEOTIDE SEQUENCE [LARGE SCALE GENOMIC DNA]</scope>
    <source>
        <strain evidence="2">DSM 8239</strain>
    </source>
</reference>
<name>A0A0L6U1V8_9FIRM</name>
<proteinExistence type="predicted"/>
<sequence length="93" mass="10660">MKAPVRFYMINLLIKNKGGLTPHQFHTQLKPIYGNEKQCNETAIDDHLMSMKGVGLVEVKNVKEDKDNNLVVTYAITEYGATRAKKYIPEFLF</sequence>